<feature type="coiled-coil region" evidence="1">
    <location>
        <begin position="156"/>
        <end position="228"/>
    </location>
</feature>
<keyword evidence="1" id="KW-0175">Coiled coil</keyword>
<sequence length="391" mass="44751">HLIFTILPTPDSELDSPLLVPTNEFIETSRLKTSTEEGNDCVPPVNPGSEISTPQNHSQRERRRMPLSPEKELRNMSSGIVPGSWDAESPSTTKTHEYYERDIETRKGTTRHALKEFHHPREIFDFFSSSGEAQPQSLRRAEPSLTTEEVGSFEENLQLHHLVEDLLQRLSELNENKQIADEKADRLTKKFMSMEHRLSSHMALASKAKELAEENRVLREQLNDAQSHIFGLQPYRKDLTPEEVGQSRITMLLLNTLLSCPQFKPVRQRQAKEMAVQLSDILGIFSQGENLHSCYQDLTGLVVFIDSFMRLDCKNVLQNRKGFNLQKLDPPASEEDLYHKLHSMCTVVPALYMRQVGQGYALRSPIVVRKQQILVAWGSEEQRRACQDDGY</sequence>
<name>A0A5C6TCK2_FUSOC</name>
<evidence type="ECO:0000313" key="4">
    <source>
        <dbReference type="Proteomes" id="UP000321331"/>
    </source>
</evidence>
<reference evidence="3 4" key="1">
    <citation type="submission" date="2019-07" db="EMBL/GenBank/DDBJ databases">
        <title>The First High-Quality Draft Genome Sequence of the Causal Agent of the Current Panama Disease Epidemic.</title>
        <authorList>
            <person name="Warmington R.J."/>
            <person name="Kay W."/>
            <person name="Jeffries A."/>
            <person name="Bebber D."/>
            <person name="Moore K."/>
            <person name="Studholme D.J."/>
        </authorList>
    </citation>
    <scope>NUCLEOTIDE SEQUENCE [LARGE SCALE GENOMIC DNA]</scope>
    <source>
        <strain evidence="3 4">TR4</strain>
    </source>
</reference>
<evidence type="ECO:0000256" key="1">
    <source>
        <dbReference type="SAM" id="Coils"/>
    </source>
</evidence>
<gene>
    <name evidence="3" type="ORF">FocTR4_00002728</name>
</gene>
<dbReference type="AlphaFoldDB" id="A0A5C6TCK2"/>
<dbReference type="Proteomes" id="UP000321331">
    <property type="component" value="Unassembled WGS sequence"/>
</dbReference>
<proteinExistence type="predicted"/>
<evidence type="ECO:0000313" key="3">
    <source>
        <dbReference type="EMBL" id="TXC08597.1"/>
    </source>
</evidence>
<feature type="region of interest" description="Disordered" evidence="2">
    <location>
        <begin position="32"/>
        <end position="93"/>
    </location>
</feature>
<comment type="caution">
    <text evidence="3">The sequence shown here is derived from an EMBL/GenBank/DDBJ whole genome shotgun (WGS) entry which is preliminary data.</text>
</comment>
<feature type="non-terminal residue" evidence="3">
    <location>
        <position position="1"/>
    </location>
</feature>
<protein>
    <submittedName>
        <fullName evidence="3">Uncharacterized protein</fullName>
    </submittedName>
</protein>
<organism evidence="3 4">
    <name type="scientific">Fusarium oxysporum f. sp. cubense</name>
    <dbReference type="NCBI Taxonomy" id="61366"/>
    <lineage>
        <taxon>Eukaryota</taxon>
        <taxon>Fungi</taxon>
        <taxon>Dikarya</taxon>
        <taxon>Ascomycota</taxon>
        <taxon>Pezizomycotina</taxon>
        <taxon>Sordariomycetes</taxon>
        <taxon>Hypocreomycetidae</taxon>
        <taxon>Hypocreales</taxon>
        <taxon>Nectriaceae</taxon>
        <taxon>Fusarium</taxon>
        <taxon>Fusarium oxysporum species complex</taxon>
    </lineage>
</organism>
<accession>A0A5C6TCK2</accession>
<evidence type="ECO:0000256" key="2">
    <source>
        <dbReference type="SAM" id="MobiDB-lite"/>
    </source>
</evidence>
<dbReference type="EMBL" id="VMNF01000005">
    <property type="protein sequence ID" value="TXC08597.1"/>
    <property type="molecule type" value="Genomic_DNA"/>
</dbReference>